<evidence type="ECO:0000313" key="2">
    <source>
        <dbReference type="Proteomes" id="UP001303160"/>
    </source>
</evidence>
<name>A0AAN7AZZ8_9PEZI</name>
<keyword evidence="2" id="KW-1185">Reference proteome</keyword>
<proteinExistence type="predicted"/>
<evidence type="ECO:0000313" key="1">
    <source>
        <dbReference type="EMBL" id="KAK4204772.1"/>
    </source>
</evidence>
<organism evidence="1 2">
    <name type="scientific">Triangularia verruculosa</name>
    <dbReference type="NCBI Taxonomy" id="2587418"/>
    <lineage>
        <taxon>Eukaryota</taxon>
        <taxon>Fungi</taxon>
        <taxon>Dikarya</taxon>
        <taxon>Ascomycota</taxon>
        <taxon>Pezizomycotina</taxon>
        <taxon>Sordariomycetes</taxon>
        <taxon>Sordariomycetidae</taxon>
        <taxon>Sordariales</taxon>
        <taxon>Podosporaceae</taxon>
        <taxon>Triangularia</taxon>
    </lineage>
</organism>
<dbReference type="AlphaFoldDB" id="A0AAN7AZZ8"/>
<dbReference type="Proteomes" id="UP001303160">
    <property type="component" value="Unassembled WGS sequence"/>
</dbReference>
<dbReference type="EMBL" id="MU863880">
    <property type="protein sequence ID" value="KAK4204772.1"/>
    <property type="molecule type" value="Genomic_DNA"/>
</dbReference>
<reference evidence="1" key="1">
    <citation type="journal article" date="2023" name="Mol. Phylogenet. Evol.">
        <title>Genome-scale phylogeny and comparative genomics of the fungal order Sordariales.</title>
        <authorList>
            <person name="Hensen N."/>
            <person name="Bonometti L."/>
            <person name="Westerberg I."/>
            <person name="Brannstrom I.O."/>
            <person name="Guillou S."/>
            <person name="Cros-Aarteil S."/>
            <person name="Calhoun S."/>
            <person name="Haridas S."/>
            <person name="Kuo A."/>
            <person name="Mondo S."/>
            <person name="Pangilinan J."/>
            <person name="Riley R."/>
            <person name="LaButti K."/>
            <person name="Andreopoulos B."/>
            <person name="Lipzen A."/>
            <person name="Chen C."/>
            <person name="Yan M."/>
            <person name="Daum C."/>
            <person name="Ng V."/>
            <person name="Clum A."/>
            <person name="Steindorff A."/>
            <person name="Ohm R.A."/>
            <person name="Martin F."/>
            <person name="Silar P."/>
            <person name="Natvig D.O."/>
            <person name="Lalanne C."/>
            <person name="Gautier V."/>
            <person name="Ament-Velasquez S.L."/>
            <person name="Kruys A."/>
            <person name="Hutchinson M.I."/>
            <person name="Powell A.J."/>
            <person name="Barry K."/>
            <person name="Miller A.N."/>
            <person name="Grigoriev I.V."/>
            <person name="Debuchy R."/>
            <person name="Gladieux P."/>
            <person name="Hiltunen Thoren M."/>
            <person name="Johannesson H."/>
        </authorList>
    </citation>
    <scope>NUCLEOTIDE SEQUENCE</scope>
    <source>
        <strain evidence="1">CBS 315.58</strain>
    </source>
</reference>
<gene>
    <name evidence="1" type="ORF">QBC40DRAFT_261385</name>
</gene>
<reference evidence="1" key="2">
    <citation type="submission" date="2023-05" db="EMBL/GenBank/DDBJ databases">
        <authorList>
            <consortium name="Lawrence Berkeley National Laboratory"/>
            <person name="Steindorff A."/>
            <person name="Hensen N."/>
            <person name="Bonometti L."/>
            <person name="Westerberg I."/>
            <person name="Brannstrom I.O."/>
            <person name="Guillou S."/>
            <person name="Cros-Aarteil S."/>
            <person name="Calhoun S."/>
            <person name="Haridas S."/>
            <person name="Kuo A."/>
            <person name="Mondo S."/>
            <person name="Pangilinan J."/>
            <person name="Riley R."/>
            <person name="Labutti K."/>
            <person name="Andreopoulos B."/>
            <person name="Lipzen A."/>
            <person name="Chen C."/>
            <person name="Yanf M."/>
            <person name="Daum C."/>
            <person name="Ng V."/>
            <person name="Clum A."/>
            <person name="Ohm R."/>
            <person name="Martin F."/>
            <person name="Silar P."/>
            <person name="Natvig D."/>
            <person name="Lalanne C."/>
            <person name="Gautier V."/>
            <person name="Ament-Velasquez S.L."/>
            <person name="Kruys A."/>
            <person name="Hutchinson M.I."/>
            <person name="Powell A.J."/>
            <person name="Barry K."/>
            <person name="Miller A.N."/>
            <person name="Grigoriev I.V."/>
            <person name="Debuchy R."/>
            <person name="Gladieux P."/>
            <person name="Thoren M.H."/>
            <person name="Johannesson H."/>
        </authorList>
    </citation>
    <scope>NUCLEOTIDE SEQUENCE</scope>
    <source>
        <strain evidence="1">CBS 315.58</strain>
    </source>
</reference>
<accession>A0AAN7AZZ8</accession>
<comment type="caution">
    <text evidence="1">The sequence shown here is derived from an EMBL/GenBank/DDBJ whole genome shotgun (WGS) entry which is preliminary data.</text>
</comment>
<sequence length="389" mass="44309">MDTPKRCPEGFKKLRKAILAGRGTHYIELPEFYRLTPDDHDAFQRWSSFNCPASSVPWAGFFNFCREPSNLNLLNPEIIENLTLTMSLSSPPSLQLPIAHDDQYLYRLTINPYDLTSTGDNIPYCPHLKQTTPSPYFDYHILALANPYINPLRNRRDRLTNPNFCAPSVAGCQFAFFQLGPLSYAPHDHDQSCDKSFISQDRDLTHLDWKPTGFNLVLRLEFDPTGKVARSSGVYAIYNSPSPSRPAREICECGKSMLHDNNNAFSFSQPLNAPNLRSSSRKEDRPFWAAPQPGSHDINQFHVARVADSLPDRRNYQNRIRWEEKIWAPVELVRVPKPGQNPVVAEEELPTVLGTAERPRNFTVHDISFPLIMVLVICLASWIKASIAW</sequence>
<protein>
    <submittedName>
        <fullName evidence="1">Uncharacterized protein</fullName>
    </submittedName>
</protein>